<dbReference type="HOGENOM" id="CLU_006066_0_0_6"/>
<keyword evidence="3" id="KW-1185">Reference proteome</keyword>
<sequence>MANEVEVKITASTDALSEGMNQATNKVQSAAADINRIADTIKNAFDGVRESLKNIDVSLNIDMSNVQQKLSNAANTIKSRINSIVDDASIKLKIDTTSLDSQIGHAENLIRSRLSSLPIQNVRLDVDVHEIQRRLNQINNQQIKVKLGVDLTQLRTELQQAKQTVTTTLQSVFSSAIRITVNLPLLAAQLNQARTMIQSAISRLQHTNINLNTVINVDATSTMLRASLDRLKTSIDHLRTRLNTGGGSGGGGSGGGGSGGGGGSPSGGLGTSILGNFLANMASELVMQISALTGEVIRNAREIENMSRLANATTKEFQEWTFASKSVGISQEKLGDIMKDVNDKFGDFMQTGGGEMKDFFEKIAPKVGVTAKEFQGLSGPQILGKYYETLKKANVSQAEMTFYMESIANDAMLLSPLLENNAAKLKEYSKQAHDLGVILDDEAIQATKDFDSSLGLIGATIKGLLGRLVAELAPGLKDMANNFLSSATKSKEAIDGAITAIVTILESLMDICGEVFGIISDVWSDLTKDIGDGSVQQITFMDMVSGALKGFATVAVGLKVGIQIAFSAIRAVIVTVCQAISIAISTVLNVFGGFRDTIQFGLDMLSTKFKTFGNIVSNVLSFNFSGAKAAFEQGLGELDTITERYTNKMGQRTEWLKQDWNTGVSKSADAWGTAWDKIGSVSQEGQTQLTNLFLKNPTDVKQQTSVNQLKTFDPNRGVGTGQKDDKKSGSKDSKYEATTYSDLRIKSAEAYAGGKAHQGVLDLAGLIQDKFQITRFTAFNDNYHKGTSSKHAQGLALDFGLQDSSKSGQVTSDLRSMLGKNGVNAQVLDEYKNPSKRATGGHIHVSFNSQADADKYLALVKNDKVKGSKKSSSDSQYERYLEEQTRNAEKAEKERLDLKYKYASEQEKVQSDLTKDIDRINKSTATDDEKRAYTIQAEKEAKEKLVQLELEAFEKKKIITEQEIQSRIDSAQRNFEFYKAMIEAELDAGRISNVEKVQLEKQLQDKLYQVKRAGALERFNLELEKSKLTGKEDGVNSAKNNIAELDTQKDISDISVPGLMTDAQMKDFEKKFGGLTSRMSNLWDKGMQAMMNGTLTWKNALSAIYSELAAEFIQKMITAPLKEYVKSIAPRLAAKLGLIKAETAMEVTGQAAQTGAVVAGETAKTAATNIGIFARIGGKIMETTKSIMMSAYEAMAKAFASIPPPFNIAVAGATFGLVAGLTAKVASARGGYDIPSGVNPVTQLHEEEMVLPKQHANTIRALGKSVMGDGSMVQQPTYAGDMGAMPQVNIQAWDSKDIKRFMRKHGRELAGGLKGYNRNFGK</sequence>
<feature type="region of interest" description="Disordered" evidence="1">
    <location>
        <begin position="866"/>
        <end position="888"/>
    </location>
</feature>
<evidence type="ECO:0000313" key="3">
    <source>
        <dbReference type="Proteomes" id="UP000023776"/>
    </source>
</evidence>
<feature type="region of interest" description="Disordered" evidence="1">
    <location>
        <begin position="240"/>
        <end position="266"/>
    </location>
</feature>
<feature type="compositionally biased region" description="Basic and acidic residues" evidence="1">
    <location>
        <begin position="722"/>
        <end position="734"/>
    </location>
</feature>
<feature type="region of interest" description="Disordered" evidence="1">
    <location>
        <begin position="705"/>
        <end position="734"/>
    </location>
</feature>
<name>N8QB97_9GAMM</name>
<protein>
    <submittedName>
        <fullName evidence="2">Uncharacterized protein</fullName>
    </submittedName>
</protein>
<evidence type="ECO:0000313" key="2">
    <source>
        <dbReference type="EMBL" id="ENU36016.1"/>
    </source>
</evidence>
<dbReference type="PATRIC" id="fig|981333.9.peg.1823"/>
<dbReference type="EMBL" id="APOM01000047">
    <property type="protein sequence ID" value="ENU36016.1"/>
    <property type="molecule type" value="Genomic_DNA"/>
</dbReference>
<feature type="compositionally biased region" description="Gly residues" evidence="1">
    <location>
        <begin position="244"/>
        <end position="266"/>
    </location>
</feature>
<proteinExistence type="predicted"/>
<dbReference type="RefSeq" id="WP_004682546.1">
    <property type="nucleotide sequence ID" value="NZ_KB849212.1"/>
</dbReference>
<reference evidence="2 3" key="1">
    <citation type="submission" date="2013-02" db="EMBL/GenBank/DDBJ databases">
        <title>The Genome Sequence of Acinetobacter parvus CIP 108168.</title>
        <authorList>
            <consortium name="The Broad Institute Genome Sequencing Platform"/>
            <consortium name="The Broad Institute Genome Sequencing Center for Infectious Disease"/>
            <person name="Cerqueira G."/>
            <person name="Feldgarden M."/>
            <person name="Courvalin P."/>
            <person name="Perichon B."/>
            <person name="Grillot-Courvalin C."/>
            <person name="Clermont D."/>
            <person name="Rocha E."/>
            <person name="Yoon E.-J."/>
            <person name="Nemec A."/>
            <person name="Walker B."/>
            <person name="Young S.K."/>
            <person name="Zeng Q."/>
            <person name="Gargeya S."/>
            <person name="Fitzgerald M."/>
            <person name="Haas B."/>
            <person name="Abouelleil A."/>
            <person name="Alvarado L."/>
            <person name="Arachchi H.M."/>
            <person name="Berlin A.M."/>
            <person name="Chapman S.B."/>
            <person name="Dewar J."/>
            <person name="Goldberg J."/>
            <person name="Griggs A."/>
            <person name="Gujja S."/>
            <person name="Hansen M."/>
            <person name="Howarth C."/>
            <person name="Imamovic A."/>
            <person name="Larimer J."/>
            <person name="McCowan C."/>
            <person name="Murphy C."/>
            <person name="Neiman D."/>
            <person name="Pearson M."/>
            <person name="Priest M."/>
            <person name="Roberts A."/>
            <person name="Saif S."/>
            <person name="Shea T."/>
            <person name="Sisk P."/>
            <person name="Sykes S."/>
            <person name="Wortman J."/>
            <person name="Nusbaum C."/>
            <person name="Birren B."/>
        </authorList>
    </citation>
    <scope>NUCLEOTIDE SEQUENCE [LARGE SCALE GENOMIC DNA]</scope>
    <source>
        <strain evidence="2 3">CIP 108168</strain>
    </source>
</reference>
<evidence type="ECO:0000256" key="1">
    <source>
        <dbReference type="SAM" id="MobiDB-lite"/>
    </source>
</evidence>
<accession>N8QB97</accession>
<gene>
    <name evidence="2" type="ORF">F988_01767</name>
</gene>
<feature type="compositionally biased region" description="Basic and acidic residues" evidence="1">
    <location>
        <begin position="876"/>
        <end position="888"/>
    </location>
</feature>
<dbReference type="Proteomes" id="UP000023776">
    <property type="component" value="Unassembled WGS sequence"/>
</dbReference>
<organism evidence="2 3">
    <name type="scientific">Acinetobacter parvus DSM 16617 = CIP 108168</name>
    <dbReference type="NCBI Taxonomy" id="981333"/>
    <lineage>
        <taxon>Bacteria</taxon>
        <taxon>Pseudomonadati</taxon>
        <taxon>Pseudomonadota</taxon>
        <taxon>Gammaproteobacteria</taxon>
        <taxon>Moraxellales</taxon>
        <taxon>Moraxellaceae</taxon>
        <taxon>Acinetobacter</taxon>
    </lineage>
</organism>
<comment type="caution">
    <text evidence="2">The sequence shown here is derived from an EMBL/GenBank/DDBJ whole genome shotgun (WGS) entry which is preliminary data.</text>
</comment>
<dbReference type="GeneID" id="99690092"/>